<sequence>MKSKFVVGSRKSNLALVQTRMVVKQLSQLNPDIEFEIKEITTEGDVRLKESLQKIGGKGVFIKEIENELAEGQIDFAVHSLKDVTPELDSRVTIGAILKRASPFDLLISKQKFASLADLPRAARIGTNSVRRQGQILHLRDDVSIIPIRGNVETRINKIESENLDGVILAEAGISRLGIDISKYNVLNLKNELLPAAGQGAIAVECRAADKDTLNLLNQINDEVTRRCVDIERSFLDGLGGSCNFPIGSFAEPKDDQIKFTGLVASSDGKHFVTDSALTKDDANVGRDMAIKMQANGIMDLLY</sequence>
<comment type="pathway">
    <text evidence="2">Porphyrin-containing compound metabolism; protoporphyrin-IX biosynthesis; coproporphyrinogen-III from 5-aminolevulinate: step 2/4.</text>
</comment>
<keyword evidence="5 8" id="KW-0808">Transferase</keyword>
<reference evidence="11 12" key="1">
    <citation type="submission" date="2017-11" db="EMBL/GenBank/DDBJ databases">
        <title>Draft Genome Sequence of Lactobacillus curieae NBRC 111893 isolated from Koso, a Japanese sugar-Vegetable Fermented Beverage.</title>
        <authorList>
            <person name="Chiou T.Y."/>
            <person name="Oshima K."/>
            <person name="Suda W."/>
            <person name="Hattori M."/>
            <person name="Takahashi T."/>
        </authorList>
    </citation>
    <scope>NUCLEOTIDE SEQUENCE [LARGE SCALE GENOMIC DNA]</scope>
    <source>
        <strain evidence="11 12">NBRC111893</strain>
    </source>
</reference>
<dbReference type="PRINTS" id="PR00151">
    <property type="entry name" value="PORPHBDMNASE"/>
</dbReference>
<evidence type="ECO:0000256" key="4">
    <source>
        <dbReference type="ARBA" id="ARBA00011245"/>
    </source>
</evidence>
<dbReference type="Pfam" id="PF01379">
    <property type="entry name" value="Porphobil_deam"/>
    <property type="match status" value="1"/>
</dbReference>
<comment type="miscellaneous">
    <text evidence="8">The porphobilinogen subunits are added to the dipyrromethane group.</text>
</comment>
<dbReference type="NCBIfam" id="TIGR00212">
    <property type="entry name" value="hemC"/>
    <property type="match status" value="1"/>
</dbReference>
<dbReference type="Gene3D" id="3.40.190.10">
    <property type="entry name" value="Periplasmic binding protein-like II"/>
    <property type="match status" value="2"/>
</dbReference>
<dbReference type="SUPFAM" id="SSF53850">
    <property type="entry name" value="Periplasmic binding protein-like II"/>
    <property type="match status" value="1"/>
</dbReference>
<dbReference type="Pfam" id="PF03900">
    <property type="entry name" value="Porphobil_deamC"/>
    <property type="match status" value="1"/>
</dbReference>
<feature type="modified residue" description="S-(dipyrrolylmethanemethyl)cysteine" evidence="8">
    <location>
        <position position="243"/>
    </location>
</feature>
<comment type="cofactor">
    <cofactor evidence="8">
        <name>dipyrromethane</name>
        <dbReference type="ChEBI" id="CHEBI:60342"/>
    </cofactor>
    <text evidence="8">Binds 1 dipyrromethane group covalently.</text>
</comment>
<evidence type="ECO:0000256" key="1">
    <source>
        <dbReference type="ARBA" id="ARBA00002869"/>
    </source>
</evidence>
<dbReference type="Gene3D" id="3.30.160.40">
    <property type="entry name" value="Porphobilinogen deaminase, C-terminal domain"/>
    <property type="match status" value="1"/>
</dbReference>
<feature type="domain" description="Porphobilinogen deaminase N-terminal" evidence="9">
    <location>
        <begin position="6"/>
        <end position="213"/>
    </location>
</feature>
<dbReference type="OrthoDB" id="9810298at2"/>
<evidence type="ECO:0000256" key="7">
    <source>
        <dbReference type="ARBA" id="ARBA00048169"/>
    </source>
</evidence>
<evidence type="ECO:0000313" key="11">
    <source>
        <dbReference type="EMBL" id="GAY73639.1"/>
    </source>
</evidence>
<protein>
    <recommendedName>
        <fullName evidence="8">Porphobilinogen deaminase</fullName>
        <shortName evidence="8">PBG</shortName>
        <ecNumber evidence="8">2.5.1.61</ecNumber>
    </recommendedName>
    <alternativeName>
        <fullName evidence="8">Hydroxymethylbilane synthase</fullName>
        <shortName evidence="8">HMBS</shortName>
    </alternativeName>
    <alternativeName>
        <fullName evidence="8">Pre-uroporphyrinogen synthase</fullName>
    </alternativeName>
</protein>
<keyword evidence="6 8" id="KW-0627">Porphyrin biosynthesis</keyword>
<dbReference type="InterPro" id="IPR022418">
    <property type="entry name" value="Porphobilinogen_deaminase_C"/>
</dbReference>
<dbReference type="AlphaFoldDB" id="A0A401FMM7"/>
<evidence type="ECO:0000256" key="6">
    <source>
        <dbReference type="ARBA" id="ARBA00023244"/>
    </source>
</evidence>
<dbReference type="FunFam" id="3.40.190.10:FF:000005">
    <property type="entry name" value="Porphobilinogen deaminase"/>
    <property type="match status" value="1"/>
</dbReference>
<dbReference type="InterPro" id="IPR036803">
    <property type="entry name" value="Porphobilinogen_deaminase_C_sf"/>
</dbReference>
<dbReference type="GO" id="GO:0004418">
    <property type="term" value="F:hydroxymethylbilane synthase activity"/>
    <property type="evidence" value="ECO:0007669"/>
    <property type="project" value="UniProtKB-UniRule"/>
</dbReference>
<dbReference type="GO" id="GO:0006782">
    <property type="term" value="P:protoporphyrinogen IX biosynthetic process"/>
    <property type="evidence" value="ECO:0007669"/>
    <property type="project" value="UniProtKB-UniRule"/>
</dbReference>
<gene>
    <name evidence="8" type="primary">hemC</name>
    <name evidence="11" type="ORF">NBRC111893_1785</name>
</gene>
<dbReference type="EMBL" id="BEXA01000003">
    <property type="protein sequence ID" value="GAY73639.1"/>
    <property type="molecule type" value="Genomic_DNA"/>
</dbReference>
<name>A0A401FMM7_9LACO</name>
<dbReference type="SUPFAM" id="SSF54782">
    <property type="entry name" value="Porphobilinogen deaminase (hydroxymethylbilane synthase), C-terminal domain"/>
    <property type="match status" value="1"/>
</dbReference>
<evidence type="ECO:0000259" key="9">
    <source>
        <dbReference type="Pfam" id="PF01379"/>
    </source>
</evidence>
<organism evidence="11 12">
    <name type="scientific">Lentilactobacillus kosonis</name>
    <dbReference type="NCBI Taxonomy" id="2810561"/>
    <lineage>
        <taxon>Bacteria</taxon>
        <taxon>Bacillati</taxon>
        <taxon>Bacillota</taxon>
        <taxon>Bacilli</taxon>
        <taxon>Lactobacillales</taxon>
        <taxon>Lactobacillaceae</taxon>
        <taxon>Lentilactobacillus</taxon>
    </lineage>
</organism>
<comment type="similarity">
    <text evidence="3 8">Belongs to the HMBS family.</text>
</comment>
<dbReference type="FunFam" id="3.40.190.10:FF:000086">
    <property type="entry name" value="Probable porphobilinogen deaminase"/>
    <property type="match status" value="1"/>
</dbReference>
<evidence type="ECO:0000256" key="2">
    <source>
        <dbReference type="ARBA" id="ARBA00004735"/>
    </source>
</evidence>
<accession>A0A401FMM7</accession>
<feature type="domain" description="Porphobilinogen deaminase C-terminal" evidence="10">
    <location>
        <begin position="228"/>
        <end position="293"/>
    </location>
</feature>
<evidence type="ECO:0000313" key="12">
    <source>
        <dbReference type="Proteomes" id="UP000286974"/>
    </source>
</evidence>
<dbReference type="HAMAP" id="MF_00260">
    <property type="entry name" value="Porphobil_deam"/>
    <property type="match status" value="1"/>
</dbReference>
<comment type="subunit">
    <text evidence="4 8">Monomer.</text>
</comment>
<comment type="catalytic activity">
    <reaction evidence="7 8">
        <text>4 porphobilinogen + H2O = hydroxymethylbilane + 4 NH4(+)</text>
        <dbReference type="Rhea" id="RHEA:13185"/>
        <dbReference type="ChEBI" id="CHEBI:15377"/>
        <dbReference type="ChEBI" id="CHEBI:28938"/>
        <dbReference type="ChEBI" id="CHEBI:57845"/>
        <dbReference type="ChEBI" id="CHEBI:58126"/>
        <dbReference type="EC" id="2.5.1.61"/>
    </reaction>
</comment>
<keyword evidence="12" id="KW-1185">Reference proteome</keyword>
<dbReference type="InterPro" id="IPR022417">
    <property type="entry name" value="Porphobilin_deaminase_N"/>
</dbReference>
<comment type="function">
    <text evidence="1 8">Tetrapolymerization of the monopyrrole PBG into the hydroxymethylbilane pre-uroporphyrinogen in several discrete steps.</text>
</comment>
<evidence type="ECO:0000256" key="5">
    <source>
        <dbReference type="ARBA" id="ARBA00022679"/>
    </source>
</evidence>
<dbReference type="EC" id="2.5.1.61" evidence="8"/>
<dbReference type="RefSeq" id="WP_125008531.1">
    <property type="nucleotide sequence ID" value="NZ_BEXA01000003.1"/>
</dbReference>
<dbReference type="PANTHER" id="PTHR11557">
    <property type="entry name" value="PORPHOBILINOGEN DEAMINASE"/>
    <property type="match status" value="1"/>
</dbReference>
<proteinExistence type="inferred from homology"/>
<comment type="caution">
    <text evidence="11">The sequence shown here is derived from an EMBL/GenBank/DDBJ whole genome shotgun (WGS) entry which is preliminary data.</text>
</comment>
<evidence type="ECO:0000256" key="3">
    <source>
        <dbReference type="ARBA" id="ARBA00005638"/>
    </source>
</evidence>
<dbReference type="Proteomes" id="UP000286974">
    <property type="component" value="Unassembled WGS sequence"/>
</dbReference>
<evidence type="ECO:0000256" key="8">
    <source>
        <dbReference type="HAMAP-Rule" id="MF_00260"/>
    </source>
</evidence>
<evidence type="ECO:0000259" key="10">
    <source>
        <dbReference type="Pfam" id="PF03900"/>
    </source>
</evidence>
<dbReference type="PANTHER" id="PTHR11557:SF0">
    <property type="entry name" value="PORPHOBILINOGEN DEAMINASE"/>
    <property type="match status" value="1"/>
</dbReference>
<dbReference type="PIRSF" id="PIRSF001438">
    <property type="entry name" value="4pyrrol_synth_OHMeBilane_synth"/>
    <property type="match status" value="1"/>
</dbReference>
<dbReference type="GO" id="GO:0005737">
    <property type="term" value="C:cytoplasm"/>
    <property type="evidence" value="ECO:0007669"/>
    <property type="project" value="UniProtKB-UniRule"/>
</dbReference>
<dbReference type="InterPro" id="IPR000860">
    <property type="entry name" value="HemC"/>
</dbReference>